<dbReference type="Proteomes" id="UP000288805">
    <property type="component" value="Unassembled WGS sequence"/>
</dbReference>
<evidence type="ECO:0000256" key="1">
    <source>
        <dbReference type="SAM" id="MobiDB-lite"/>
    </source>
</evidence>
<dbReference type="AlphaFoldDB" id="A0A438HIK3"/>
<sequence>MEWRMRILILISRILKKFVILSRRDCIHRAYEIEAFPFTLKDKAKLWFNSLRPQSIRYMEVINACPHHGFDTWMLVSYFYEGMSPTMKQLLETMCGEHEVSGCPTIPAMGERLVENHPSMSWNCGQEQFSSRQYSQSQQFMEDSPQQVSLVEQAIVNLSKILGDFIGDQKNINTQHSYGARKGKFSSQPQQNPSGVHEIGETSESSIEKDEVKAVITLRGGKQVDQPMPKPKENEGGKQKENVKEQEKGKK</sequence>
<evidence type="ECO:0000313" key="2">
    <source>
        <dbReference type="EMBL" id="RVW84305.1"/>
    </source>
</evidence>
<feature type="compositionally biased region" description="Basic and acidic residues" evidence="1">
    <location>
        <begin position="230"/>
        <end position="251"/>
    </location>
</feature>
<name>A0A438HIK3_VITVI</name>
<protein>
    <recommendedName>
        <fullName evidence="4">Retrotransposon gag domain-containing protein</fullName>
    </recommendedName>
</protein>
<gene>
    <name evidence="2" type="ORF">CK203_036637</name>
</gene>
<proteinExistence type="predicted"/>
<feature type="region of interest" description="Disordered" evidence="1">
    <location>
        <begin position="179"/>
        <end position="251"/>
    </location>
</feature>
<organism evidence="2 3">
    <name type="scientific">Vitis vinifera</name>
    <name type="common">Grape</name>
    <dbReference type="NCBI Taxonomy" id="29760"/>
    <lineage>
        <taxon>Eukaryota</taxon>
        <taxon>Viridiplantae</taxon>
        <taxon>Streptophyta</taxon>
        <taxon>Embryophyta</taxon>
        <taxon>Tracheophyta</taxon>
        <taxon>Spermatophyta</taxon>
        <taxon>Magnoliopsida</taxon>
        <taxon>eudicotyledons</taxon>
        <taxon>Gunneridae</taxon>
        <taxon>Pentapetalae</taxon>
        <taxon>rosids</taxon>
        <taxon>Vitales</taxon>
        <taxon>Vitaceae</taxon>
        <taxon>Viteae</taxon>
        <taxon>Vitis</taxon>
    </lineage>
</organism>
<comment type="caution">
    <text evidence="2">The sequence shown here is derived from an EMBL/GenBank/DDBJ whole genome shotgun (WGS) entry which is preliminary data.</text>
</comment>
<dbReference type="EMBL" id="QGNW01000217">
    <property type="protein sequence ID" value="RVW84305.1"/>
    <property type="molecule type" value="Genomic_DNA"/>
</dbReference>
<evidence type="ECO:0008006" key="4">
    <source>
        <dbReference type="Google" id="ProtNLM"/>
    </source>
</evidence>
<evidence type="ECO:0000313" key="3">
    <source>
        <dbReference type="Proteomes" id="UP000288805"/>
    </source>
</evidence>
<reference evidence="2 3" key="1">
    <citation type="journal article" date="2018" name="PLoS Genet.">
        <title>Population sequencing reveals clonal diversity and ancestral inbreeding in the grapevine cultivar Chardonnay.</title>
        <authorList>
            <person name="Roach M.J."/>
            <person name="Johnson D.L."/>
            <person name="Bohlmann J."/>
            <person name="van Vuuren H.J."/>
            <person name="Jones S.J."/>
            <person name="Pretorius I.S."/>
            <person name="Schmidt S.A."/>
            <person name="Borneman A.R."/>
        </authorList>
    </citation>
    <scope>NUCLEOTIDE SEQUENCE [LARGE SCALE GENOMIC DNA]</scope>
    <source>
        <strain evidence="3">cv. Chardonnay</strain>
        <tissue evidence="2">Leaf</tissue>
    </source>
</reference>
<feature type="compositionally biased region" description="Polar residues" evidence="1">
    <location>
        <begin position="185"/>
        <end position="194"/>
    </location>
</feature>
<accession>A0A438HIK3</accession>